<gene>
    <name evidence="1" type="ORF">ASPCAL14867</name>
</gene>
<reference evidence="2" key="1">
    <citation type="journal article" date="2016" name="Genome Announc.">
        <title>Draft genome sequences of fungus Aspergillus calidoustus.</title>
        <authorList>
            <person name="Horn F."/>
            <person name="Linde J."/>
            <person name="Mattern D.J."/>
            <person name="Walther G."/>
            <person name="Guthke R."/>
            <person name="Scherlach K."/>
            <person name="Martin K."/>
            <person name="Brakhage A.A."/>
            <person name="Petzke L."/>
            <person name="Valiante V."/>
        </authorList>
    </citation>
    <scope>NUCLEOTIDE SEQUENCE [LARGE SCALE GENOMIC DNA]</scope>
    <source>
        <strain evidence="2">SF006504</strain>
    </source>
</reference>
<evidence type="ECO:0000313" key="1">
    <source>
        <dbReference type="EMBL" id="CEL11770.1"/>
    </source>
</evidence>
<evidence type="ECO:0000313" key="2">
    <source>
        <dbReference type="Proteomes" id="UP000054771"/>
    </source>
</evidence>
<dbReference type="OrthoDB" id="4506430at2759"/>
<organism evidence="1 2">
    <name type="scientific">Aspergillus calidoustus</name>
    <dbReference type="NCBI Taxonomy" id="454130"/>
    <lineage>
        <taxon>Eukaryota</taxon>
        <taxon>Fungi</taxon>
        <taxon>Dikarya</taxon>
        <taxon>Ascomycota</taxon>
        <taxon>Pezizomycotina</taxon>
        <taxon>Eurotiomycetes</taxon>
        <taxon>Eurotiomycetidae</taxon>
        <taxon>Eurotiales</taxon>
        <taxon>Aspergillaceae</taxon>
        <taxon>Aspergillus</taxon>
        <taxon>Aspergillus subgen. Nidulantes</taxon>
    </lineage>
</organism>
<protein>
    <submittedName>
        <fullName evidence="1">Uncharacterized protein</fullName>
    </submittedName>
</protein>
<dbReference type="Proteomes" id="UP000054771">
    <property type="component" value="Unassembled WGS sequence"/>
</dbReference>
<name>A0A0U5CKJ5_ASPCI</name>
<dbReference type="AlphaFoldDB" id="A0A0U5CKJ5"/>
<keyword evidence="2" id="KW-1185">Reference proteome</keyword>
<dbReference type="OMA" id="CASFMAN"/>
<accession>A0A0U5CKJ5</accession>
<sequence>MSDITRQIDIGQLSFQSLTAVAPLLSAITADDVAPMAAVQLERLGAAFPISGEMARKVPDYLQRFNSTKLDRFGLLIGWRKGDCASFMANSLGGQSIALLMTCLKNIYPNDHGRILADLSERVLGPGFAVSSPAQLARAADAITPKLGCLGFGNVLARNATRVYDAYRHIGSSQPRDLLTVPSRESIVEILFGISRALQQEDCIVRVSGKTYLGYIHGLVMMLFPDDAMISVDNYIIHEGVRRSIVLEFRDVFFLPISTPRVRTEDVLDYSKMLLDIPLTTSTESRRGPRIGHLRWEGWIANQLRLEFLARGLKCPDALLLACCNLLVLIPECVMPRRDEDQGKLGSDIHYTIGGYELPKNGLTYLLGSYPRHRMLETCQTVFEVPPFEWPGTLGTAMSELITTFISHVASGRGCLCAKIQTTLRRPNTAWGDASPHCGDPACTFYHLWKAVGRALDDGLVSFFVQAGPDATVTITRRQPPSGLVTRYLTGCLSDPDCYDFWSFIWTNVSGVISETRPLQRILAWSGSSTLYPATLRQLELDLDRGVHYEFVDGQLQHKGHSYKSLIASPGSRSKHSMPSPMYQSRDIEVRPNSFGAHSRLTFTVNPPSTTTTMDELHLTCEARCAGQNIAVDLAKVIVGSYGVVLAEPCAHSKDDVLEPVIRAGTACSTVACPIASFNELSIVQVARNSPRNFCRVS</sequence>
<dbReference type="EMBL" id="CDMC01000031">
    <property type="protein sequence ID" value="CEL11770.1"/>
    <property type="molecule type" value="Genomic_DNA"/>
</dbReference>
<proteinExistence type="predicted"/>